<feature type="domain" description="BTB" evidence="3">
    <location>
        <begin position="1"/>
        <end position="57"/>
    </location>
</feature>
<organism evidence="4">
    <name type="scientific">Capitella teleta</name>
    <name type="common">Polychaete worm</name>
    <dbReference type="NCBI Taxonomy" id="283909"/>
    <lineage>
        <taxon>Eukaryota</taxon>
        <taxon>Metazoa</taxon>
        <taxon>Spiralia</taxon>
        <taxon>Lophotrochozoa</taxon>
        <taxon>Annelida</taxon>
        <taxon>Polychaeta</taxon>
        <taxon>Sedentaria</taxon>
        <taxon>Scolecida</taxon>
        <taxon>Capitellidae</taxon>
        <taxon>Capitella</taxon>
    </lineage>
</organism>
<dbReference type="PROSITE" id="PS50097">
    <property type="entry name" value="BTB"/>
    <property type="match status" value="1"/>
</dbReference>
<accession>R7V810</accession>
<sequence>IFCHKVILAGMCDYFHRMFLTGLFESGRQEVIMQEISAATGLLLTDYLYTGQIEITTLNAQDLLAASDMLLLGDLKQKVEDFLCSHIEPKKCVSIINLARLYETKTLFADAKKYFHEHLIDIFDEKEIHVLQEEDLFEVLDTNTSQEDNFCLT</sequence>
<dbReference type="SMART" id="SM00225">
    <property type="entry name" value="BTB"/>
    <property type="match status" value="1"/>
</dbReference>
<evidence type="ECO:0000259" key="3">
    <source>
        <dbReference type="PROSITE" id="PS50097"/>
    </source>
</evidence>
<dbReference type="SUPFAM" id="SSF54695">
    <property type="entry name" value="POZ domain"/>
    <property type="match status" value="1"/>
</dbReference>
<dbReference type="PANTHER" id="PTHR24412:SF489">
    <property type="entry name" value="RING FINGER DOMAIN AND KELCH REPEAT-CONTAINING PROTEIN DDB_G0271372"/>
    <property type="match status" value="1"/>
</dbReference>
<reference evidence="4 6" key="2">
    <citation type="journal article" date="2013" name="Nature">
        <title>Insights into bilaterian evolution from three spiralian genomes.</title>
        <authorList>
            <person name="Simakov O."/>
            <person name="Marletaz F."/>
            <person name="Cho S.J."/>
            <person name="Edsinger-Gonzales E."/>
            <person name="Havlak P."/>
            <person name="Hellsten U."/>
            <person name="Kuo D.H."/>
            <person name="Larsson T."/>
            <person name="Lv J."/>
            <person name="Arendt D."/>
            <person name="Savage R."/>
            <person name="Osoegawa K."/>
            <person name="de Jong P."/>
            <person name="Grimwood J."/>
            <person name="Chapman J.A."/>
            <person name="Shapiro H."/>
            <person name="Aerts A."/>
            <person name="Otillar R.P."/>
            <person name="Terry A.Y."/>
            <person name="Boore J.L."/>
            <person name="Grigoriev I.V."/>
            <person name="Lindberg D.R."/>
            <person name="Seaver E.C."/>
            <person name="Weisblat D.A."/>
            <person name="Putnam N.H."/>
            <person name="Rokhsar D.S."/>
        </authorList>
    </citation>
    <scope>NUCLEOTIDE SEQUENCE</scope>
    <source>
        <strain evidence="4 6">I ESC-2004</strain>
    </source>
</reference>
<keyword evidence="1" id="KW-0880">Kelch repeat</keyword>
<dbReference type="Gene3D" id="1.25.40.420">
    <property type="match status" value="1"/>
</dbReference>
<name>R7V810_CAPTE</name>
<dbReference type="InterPro" id="IPR011705">
    <property type="entry name" value="BACK"/>
</dbReference>
<dbReference type="Proteomes" id="UP000014760">
    <property type="component" value="Unassembled WGS sequence"/>
</dbReference>
<reference evidence="5" key="3">
    <citation type="submission" date="2015-06" db="UniProtKB">
        <authorList>
            <consortium name="EnsemblMetazoa"/>
        </authorList>
    </citation>
    <scope>IDENTIFICATION</scope>
</reference>
<proteinExistence type="predicted"/>
<dbReference type="STRING" id="283909.R7V810"/>
<evidence type="ECO:0000313" key="6">
    <source>
        <dbReference type="Proteomes" id="UP000014760"/>
    </source>
</evidence>
<dbReference type="HOGENOM" id="CLU_138134_0_0_1"/>
<dbReference type="InterPro" id="IPR000210">
    <property type="entry name" value="BTB/POZ_dom"/>
</dbReference>
<gene>
    <name evidence="4" type="ORF">CAPTEDRAFT_106365</name>
</gene>
<dbReference type="Gene3D" id="3.30.710.10">
    <property type="entry name" value="Potassium Channel Kv1.1, Chain A"/>
    <property type="match status" value="1"/>
</dbReference>
<protein>
    <recommendedName>
        <fullName evidence="3">BTB domain-containing protein</fullName>
    </recommendedName>
</protein>
<dbReference type="OMA" id="ASRCISQ"/>
<evidence type="ECO:0000256" key="1">
    <source>
        <dbReference type="ARBA" id="ARBA00022441"/>
    </source>
</evidence>
<dbReference type="EnsemblMetazoa" id="CapteT106365">
    <property type="protein sequence ID" value="CapteP106365"/>
    <property type="gene ID" value="CapteG106365"/>
</dbReference>
<dbReference type="PANTHER" id="PTHR24412">
    <property type="entry name" value="KELCH PROTEIN"/>
    <property type="match status" value="1"/>
</dbReference>
<feature type="non-terminal residue" evidence="4">
    <location>
        <position position="1"/>
    </location>
</feature>
<keyword evidence="2" id="KW-0677">Repeat</keyword>
<dbReference type="Pfam" id="PF00651">
    <property type="entry name" value="BTB"/>
    <property type="match status" value="1"/>
</dbReference>
<reference evidence="6" key="1">
    <citation type="submission" date="2012-12" db="EMBL/GenBank/DDBJ databases">
        <authorList>
            <person name="Hellsten U."/>
            <person name="Grimwood J."/>
            <person name="Chapman J.A."/>
            <person name="Shapiro H."/>
            <person name="Aerts A."/>
            <person name="Otillar R.P."/>
            <person name="Terry A.Y."/>
            <person name="Boore J.L."/>
            <person name="Simakov O."/>
            <person name="Marletaz F."/>
            <person name="Cho S.-J."/>
            <person name="Edsinger-Gonzales E."/>
            <person name="Havlak P."/>
            <person name="Kuo D.-H."/>
            <person name="Larsson T."/>
            <person name="Lv J."/>
            <person name="Arendt D."/>
            <person name="Savage R."/>
            <person name="Osoegawa K."/>
            <person name="de Jong P."/>
            <person name="Lindberg D.R."/>
            <person name="Seaver E.C."/>
            <person name="Weisblat D.A."/>
            <person name="Putnam N.H."/>
            <person name="Grigoriev I.V."/>
            <person name="Rokhsar D.S."/>
        </authorList>
    </citation>
    <scope>NUCLEOTIDE SEQUENCE</scope>
    <source>
        <strain evidence="6">I ESC-2004</strain>
    </source>
</reference>
<evidence type="ECO:0000256" key="2">
    <source>
        <dbReference type="ARBA" id="ARBA00022737"/>
    </source>
</evidence>
<dbReference type="EMBL" id="KB294412">
    <property type="protein sequence ID" value="ELU14632.1"/>
    <property type="molecule type" value="Genomic_DNA"/>
</dbReference>
<evidence type="ECO:0000313" key="4">
    <source>
        <dbReference type="EMBL" id="ELU14632.1"/>
    </source>
</evidence>
<keyword evidence="6" id="KW-1185">Reference proteome</keyword>
<dbReference type="EMBL" id="AMQN01038596">
    <property type="status" value="NOT_ANNOTATED_CDS"/>
    <property type="molecule type" value="Genomic_DNA"/>
</dbReference>
<dbReference type="InterPro" id="IPR011333">
    <property type="entry name" value="SKP1/BTB/POZ_sf"/>
</dbReference>
<evidence type="ECO:0000313" key="5">
    <source>
        <dbReference type="EnsemblMetazoa" id="CapteP106365"/>
    </source>
</evidence>
<dbReference type="CDD" id="cd14733">
    <property type="entry name" value="BACK"/>
    <property type="match status" value="1"/>
</dbReference>
<dbReference type="Pfam" id="PF07707">
    <property type="entry name" value="BACK"/>
    <property type="match status" value="1"/>
</dbReference>
<dbReference type="AlphaFoldDB" id="R7V810"/>